<dbReference type="SMR" id="A0A069SLK1"/>
<dbReference type="PANTHER" id="PTHR43772:SF2">
    <property type="entry name" value="PUTATIVE (AFU_ORTHOLOGUE AFUA_2G04480)-RELATED"/>
    <property type="match status" value="1"/>
</dbReference>
<dbReference type="Gene3D" id="2.115.10.20">
    <property type="entry name" value="Glycosyl hydrolase domain, family 43"/>
    <property type="match status" value="1"/>
</dbReference>
<keyword evidence="2" id="KW-0624">Polysaccharide degradation</keyword>
<keyword evidence="2" id="KW-0858">Xylan degradation</keyword>
<comment type="caution">
    <text evidence="9">The sequence shown here is derived from an EMBL/GenBank/DDBJ whole genome shotgun (WGS) entry which is preliminary data.</text>
</comment>
<feature type="site" description="Important for catalytic activity, responsible for pKa modulation of the active site Glu and correct orientation of both the proton donor and substrate" evidence="7">
    <location>
        <position position="144"/>
    </location>
</feature>
<evidence type="ECO:0000256" key="7">
    <source>
        <dbReference type="PIRSR" id="PIRSR606710-2"/>
    </source>
</evidence>
<dbReference type="InterPro" id="IPR052176">
    <property type="entry name" value="Glycosyl_Hydrlase_43_Enz"/>
</dbReference>
<comment type="similarity">
    <text evidence="1">Belongs to the glycosyl hydrolase 43 family.</text>
</comment>
<evidence type="ECO:0000313" key="10">
    <source>
        <dbReference type="Proteomes" id="UP000027661"/>
    </source>
</evidence>
<evidence type="ECO:0000256" key="5">
    <source>
        <dbReference type="ARBA" id="ARBA00023295"/>
    </source>
</evidence>
<dbReference type="SUPFAM" id="SSF75005">
    <property type="entry name" value="Arabinanase/levansucrase/invertase"/>
    <property type="match status" value="1"/>
</dbReference>
<dbReference type="EMBL" id="JNHM01000012">
    <property type="protein sequence ID" value="KDS55784.1"/>
    <property type="molecule type" value="Genomic_DNA"/>
</dbReference>
<proteinExistence type="inferred from homology"/>
<dbReference type="GeneID" id="5303193"/>
<evidence type="ECO:0000256" key="3">
    <source>
        <dbReference type="ARBA" id="ARBA00022801"/>
    </source>
</evidence>
<organism evidence="9 10">
    <name type="scientific">Phocaeicola vulgatus str. 3975 RP4</name>
    <dbReference type="NCBI Taxonomy" id="1339352"/>
    <lineage>
        <taxon>Bacteria</taxon>
        <taxon>Pseudomonadati</taxon>
        <taxon>Bacteroidota</taxon>
        <taxon>Bacteroidia</taxon>
        <taxon>Bacteroidales</taxon>
        <taxon>Bacteroidaceae</taxon>
        <taxon>Phocaeicola</taxon>
    </lineage>
</organism>
<dbReference type="InterPro" id="IPR008979">
    <property type="entry name" value="Galactose-bd-like_sf"/>
</dbReference>
<evidence type="ECO:0000256" key="2">
    <source>
        <dbReference type="ARBA" id="ARBA00022651"/>
    </source>
</evidence>
<dbReference type="GO" id="GO:0004553">
    <property type="term" value="F:hydrolase activity, hydrolyzing O-glycosyl compounds"/>
    <property type="evidence" value="ECO:0007669"/>
    <property type="project" value="InterPro"/>
</dbReference>
<name>A0A069SLK1_PHOVU</name>
<feature type="signal peptide" evidence="8">
    <location>
        <begin position="1"/>
        <end position="21"/>
    </location>
</feature>
<dbReference type="PANTHER" id="PTHR43772">
    <property type="entry name" value="ENDO-1,4-BETA-XYLANASE"/>
    <property type="match status" value="1"/>
</dbReference>
<dbReference type="SUPFAM" id="SSF49785">
    <property type="entry name" value="Galactose-binding domain-like"/>
    <property type="match status" value="1"/>
</dbReference>
<dbReference type="AlphaFoldDB" id="A0A069SLK1"/>
<evidence type="ECO:0000256" key="8">
    <source>
        <dbReference type="SAM" id="SignalP"/>
    </source>
</evidence>
<evidence type="ECO:0000256" key="4">
    <source>
        <dbReference type="ARBA" id="ARBA00023277"/>
    </source>
</evidence>
<dbReference type="RefSeq" id="WP_005839129.1">
    <property type="nucleotide sequence ID" value="NZ_JNHM01000012.1"/>
</dbReference>
<feature type="active site" description="Proton acceptor" evidence="6">
    <location>
        <position position="34"/>
    </location>
</feature>
<dbReference type="Proteomes" id="UP000027661">
    <property type="component" value="Unassembled WGS sequence"/>
</dbReference>
<feature type="active site" description="Proton donor" evidence="6">
    <location>
        <position position="203"/>
    </location>
</feature>
<gene>
    <name evidence="9" type="ORF">M099_1082</name>
</gene>
<protein>
    <submittedName>
        <fullName evidence="9">Glycosyl hydrolases 43 family protein</fullName>
    </submittedName>
</protein>
<keyword evidence="4" id="KW-0119">Carbohydrate metabolism</keyword>
<sequence length="877" mass="101161">MLVCKKILIFCAFACCGTLFAQNIQNPVLPGVADAGVMKYNGKYYIGGVFTNGDFYVSDDLVHWGKPVHVVTMDNGWSKGSGAGNEQIHANDMFCLNGDFHLYWSVNYWGKDKHAVHIVHAQSKNVLGPYIEPDKKTWMDNRIDPKVFKDDDGQLYMYMVRFTDGNTIWGRKMKNPAEFAGEPVCLFASLPDTWETMDNRVAEGPWVMKYRDRYYLMYNANHTSTEWGNYQLGVAEADSPLSFQNGNKYSYPVVNSNQILLEENYVDLLRYGITYEPLFDYTENNPGVGWMLPVYQASDWKKGECGFSSKEIKGSTTRHLGTWWTSPSLWLRKSFFVGKQVGNLALRVAHDGDTKIYLNGTLIYEKQGRDYCMVNLDEKQRELLKKGENLLAVETNKGRAQFFDVSLFDMRSETADDILMTPGQPNILRGPNGFEWWLIYMANKNNECRGQYINRVHFFNKTLFVEGITGPCTDGYHPEPSLPTFSMKGETPSFGVLQQVKPSTTYMFETAVKTDGDAGIIAWWKDVDNNAYIGFDTKNHNWYLRTIINGKEKEEYFTLPKDFRWGVYHHLRIERNQDCLKVWLDEIPSPQKHLFTKIIPVTEPGVPGVFDRTKKALFEGVTYTIGFDDDRIQLKEHSEILKGDFLDHYEFSFQLSGLSDCKMSGSYPVYVDKDNYVKAQFNGITRMLEVVVVKQGQQILDKKYPLEHLQMVYPDVKYTDFVEKCYRFISPSWINALYLNRHEVGNKAEFVDDMFSKFTIEYLNEGKWYPLNNSGATVAEHLAYNRLSFTPIKTEGIRFINKDAQDLERHIYKLGIQEQLKESYNFRAVRRGNKLYLFVDGRELGRLDIHYPASCVGFCSGNYSPVYKGILYYHIGN</sequence>
<dbReference type="Pfam" id="PF04616">
    <property type="entry name" value="Glyco_hydro_43"/>
    <property type="match status" value="1"/>
</dbReference>
<feature type="chain" id="PRO_5001669330" evidence="8">
    <location>
        <begin position="22"/>
        <end position="877"/>
    </location>
</feature>
<accession>A0A069SLK1</accession>
<keyword evidence="8" id="KW-0732">Signal</keyword>
<dbReference type="PATRIC" id="fig|1339352.3.peg.1047"/>
<dbReference type="InterPro" id="IPR023296">
    <property type="entry name" value="Glyco_hydro_beta-prop_sf"/>
</dbReference>
<keyword evidence="3 9" id="KW-0378">Hydrolase</keyword>
<reference evidence="9 10" key="1">
    <citation type="submission" date="2014-04" db="EMBL/GenBank/DDBJ databases">
        <authorList>
            <person name="Sears C."/>
            <person name="Carroll K."/>
            <person name="Sack B.R."/>
            <person name="Qadri F."/>
            <person name="Myers L.L."/>
            <person name="Chung G.-T."/>
            <person name="Escheverria P."/>
            <person name="Fraser C.M."/>
            <person name="Sadzewicz L."/>
            <person name="Shefchek K.A."/>
            <person name="Tallon L."/>
            <person name="Das S.P."/>
            <person name="Daugherty S."/>
            <person name="Mongodin E.F."/>
        </authorList>
    </citation>
    <scope>NUCLEOTIDE SEQUENCE [LARGE SCALE GENOMIC DNA]</scope>
    <source>
        <strain evidence="9 10">3975 RP4</strain>
    </source>
</reference>
<evidence type="ECO:0000256" key="1">
    <source>
        <dbReference type="ARBA" id="ARBA00009865"/>
    </source>
</evidence>
<dbReference type="Gene3D" id="2.60.120.560">
    <property type="entry name" value="Exo-inulinase, domain 1"/>
    <property type="match status" value="1"/>
</dbReference>
<dbReference type="Gene3D" id="2.60.120.260">
    <property type="entry name" value="Galactose-binding domain-like"/>
    <property type="match status" value="1"/>
</dbReference>
<evidence type="ECO:0000256" key="6">
    <source>
        <dbReference type="PIRSR" id="PIRSR606710-1"/>
    </source>
</evidence>
<evidence type="ECO:0000313" key="9">
    <source>
        <dbReference type="EMBL" id="KDS55784.1"/>
    </source>
</evidence>
<dbReference type="GO" id="GO:0045493">
    <property type="term" value="P:xylan catabolic process"/>
    <property type="evidence" value="ECO:0007669"/>
    <property type="project" value="UniProtKB-KW"/>
</dbReference>
<dbReference type="InterPro" id="IPR006710">
    <property type="entry name" value="Glyco_hydro_43"/>
</dbReference>
<keyword evidence="5" id="KW-0326">Glycosidase</keyword>